<accession>S9VNM4</accession>
<sequence>MAWVDLQDSTDRKKARCSLWIWIVFVLLWACGVCVLIVYGVDLLTRSAEQLLNNIESQPISYFNTTKNTINALVSDSSLSLTAFDDVINEFGDQVSNVRNNYFKYFTIAKIVSICVGVVGVVVTLLIFAFAFCRCATFGFHYSGVFYLFSIIYALLAVVFTLIQYVMYSICGEVSLHAQREPGIFTWYLVPWCEKKFDFTGVKDNLATTESTTSDSACSSMEQHSIIYNGQTGGTTYFTASPLIDRGTCTSFSVVSTVISSLVLDATYTSQCSGKNPCTISTCVEYCTDSTLKTAAQNMVTAAQTASDASTALSLVKPLLDCYYVIDQIASAFETTGTQSQFQVAESNDQCTNMRTSATMVACGFFVGTLMYMMGIYVLHRGRWIWKSKPYRDLSPNDGKDSGNERRKNEEKKKKKHRKHSSPRRTSDSLEAVNN</sequence>
<evidence type="ECO:0000313" key="3">
    <source>
        <dbReference type="EMBL" id="EPY24890.1"/>
    </source>
</evidence>
<feature type="transmembrane region" description="Helical" evidence="2">
    <location>
        <begin position="145"/>
        <end position="167"/>
    </location>
</feature>
<dbReference type="EMBL" id="ATMH01006953">
    <property type="protein sequence ID" value="EPY24890.1"/>
    <property type="molecule type" value="Genomic_DNA"/>
</dbReference>
<feature type="transmembrane region" description="Helical" evidence="2">
    <location>
        <begin position="19"/>
        <end position="41"/>
    </location>
</feature>
<dbReference type="Proteomes" id="UP000015354">
    <property type="component" value="Unassembled WGS sequence"/>
</dbReference>
<feature type="compositionally biased region" description="Basic and acidic residues" evidence="1">
    <location>
        <begin position="398"/>
        <end position="412"/>
    </location>
</feature>
<feature type="transmembrane region" description="Helical" evidence="2">
    <location>
        <begin position="111"/>
        <end position="133"/>
    </location>
</feature>
<dbReference type="AlphaFoldDB" id="S9VNM4"/>
<keyword evidence="2" id="KW-1133">Transmembrane helix</keyword>
<organism evidence="3 4">
    <name type="scientific">Strigomonas culicis</name>
    <dbReference type="NCBI Taxonomy" id="28005"/>
    <lineage>
        <taxon>Eukaryota</taxon>
        <taxon>Discoba</taxon>
        <taxon>Euglenozoa</taxon>
        <taxon>Kinetoplastea</taxon>
        <taxon>Metakinetoplastina</taxon>
        <taxon>Trypanosomatida</taxon>
        <taxon>Trypanosomatidae</taxon>
        <taxon>Strigomonadinae</taxon>
        <taxon>Strigomonas</taxon>
    </lineage>
</organism>
<dbReference type="PANTHER" id="PTHR39669">
    <property type="entry name" value="MEMBRANE-ASSOCIATED PROTEIN"/>
    <property type="match status" value="1"/>
</dbReference>
<keyword evidence="2" id="KW-0812">Transmembrane</keyword>
<keyword evidence="4" id="KW-1185">Reference proteome</keyword>
<feature type="transmembrane region" description="Helical" evidence="2">
    <location>
        <begin position="358"/>
        <end position="379"/>
    </location>
</feature>
<evidence type="ECO:0000256" key="2">
    <source>
        <dbReference type="SAM" id="Phobius"/>
    </source>
</evidence>
<comment type="caution">
    <text evidence="3">The sequence shown here is derived from an EMBL/GenBank/DDBJ whole genome shotgun (WGS) entry which is preliminary data.</text>
</comment>
<reference evidence="3 4" key="1">
    <citation type="journal article" date="2013" name="PLoS ONE">
        <title>Predicting the Proteins of Angomonas deanei, Strigomonas culicis and Their Respective Endosymbionts Reveals New Aspects of the Trypanosomatidae Family.</title>
        <authorList>
            <person name="Motta M.C."/>
            <person name="Martins A.C."/>
            <person name="de Souza S.S."/>
            <person name="Catta-Preta C.M."/>
            <person name="Silva R."/>
            <person name="Klein C.C."/>
            <person name="de Almeida L.G."/>
            <person name="de Lima Cunha O."/>
            <person name="Ciapina L.P."/>
            <person name="Brocchi M."/>
            <person name="Colabardini A.C."/>
            <person name="de Araujo Lima B."/>
            <person name="Machado C.R."/>
            <person name="de Almeida Soares C.M."/>
            <person name="Probst C.M."/>
            <person name="de Menezes C.B."/>
            <person name="Thompson C.E."/>
            <person name="Bartholomeu D.C."/>
            <person name="Gradia D.F."/>
            <person name="Pavoni D.P."/>
            <person name="Grisard E.C."/>
            <person name="Fantinatti-Garboggini F."/>
            <person name="Marchini F.K."/>
            <person name="Rodrigues-Luiz G.F."/>
            <person name="Wagner G."/>
            <person name="Goldman G.H."/>
            <person name="Fietto J.L."/>
            <person name="Elias M.C."/>
            <person name="Goldman M.H."/>
            <person name="Sagot M.F."/>
            <person name="Pereira M."/>
            <person name="Stoco P.H."/>
            <person name="de Mendonca-Neto R.P."/>
            <person name="Teixeira S.M."/>
            <person name="Maciel T.E."/>
            <person name="de Oliveira Mendes T.A."/>
            <person name="Urmenyi T.P."/>
            <person name="de Souza W."/>
            <person name="Schenkman S."/>
            <person name="de Vasconcelos A.T."/>
        </authorList>
    </citation>
    <scope>NUCLEOTIDE SEQUENCE [LARGE SCALE GENOMIC DNA]</scope>
</reference>
<evidence type="ECO:0000313" key="4">
    <source>
        <dbReference type="Proteomes" id="UP000015354"/>
    </source>
</evidence>
<gene>
    <name evidence="3" type="ORF">STCU_06953</name>
</gene>
<keyword evidence="2" id="KW-0472">Membrane</keyword>
<name>S9VNM4_9TRYP</name>
<feature type="compositionally biased region" description="Basic residues" evidence="1">
    <location>
        <begin position="413"/>
        <end position="423"/>
    </location>
</feature>
<proteinExistence type="predicted"/>
<protein>
    <submittedName>
        <fullName evidence="3">Uncharacterized protein</fullName>
    </submittedName>
</protein>
<evidence type="ECO:0000256" key="1">
    <source>
        <dbReference type="SAM" id="MobiDB-lite"/>
    </source>
</evidence>
<feature type="region of interest" description="Disordered" evidence="1">
    <location>
        <begin position="392"/>
        <end position="435"/>
    </location>
</feature>
<dbReference type="PANTHER" id="PTHR39669:SF2">
    <property type="entry name" value="MEMBRANE-ASSOCIATED PROTEIN"/>
    <property type="match status" value="1"/>
</dbReference>